<protein>
    <submittedName>
        <fullName evidence="1">Uncharacterized protein</fullName>
    </submittedName>
</protein>
<evidence type="ECO:0000313" key="2">
    <source>
        <dbReference type="Proteomes" id="UP000259796"/>
    </source>
</evidence>
<proteinExistence type="predicted"/>
<organism evidence="1 2">
    <name type="scientific">Leptospira phage LE4</name>
    <dbReference type="NCBI Taxonomy" id="2041383"/>
    <lineage>
        <taxon>Viruses</taxon>
        <taxon>Duplodnaviria</taxon>
        <taxon>Heunggongvirae</taxon>
        <taxon>Uroviricota</taxon>
        <taxon>Caudoviricetes</taxon>
        <taxon>Nylescharonvirus</taxon>
        <taxon>Nylescharonvirus LE4</taxon>
    </lineage>
</organism>
<dbReference type="GeneID" id="55605584"/>
<evidence type="ECO:0000313" key="1">
    <source>
        <dbReference type="EMBL" id="ATN95049.1"/>
    </source>
</evidence>
<accession>A0A343LED9</accession>
<dbReference type="RefSeq" id="YP_009835511.1">
    <property type="nucleotide sequence ID" value="NC_048679.1"/>
</dbReference>
<name>A0A343LED9_9CAUD</name>
<dbReference type="KEGG" id="vg:55605584"/>
<dbReference type="EMBL" id="MF974397">
    <property type="protein sequence ID" value="ATN95049.1"/>
    <property type="molecule type" value="Genomic_DNA"/>
</dbReference>
<dbReference type="Proteomes" id="UP000259796">
    <property type="component" value="Segment"/>
</dbReference>
<sequence>MATFSTKQVKLRGGLLPWYLFNPENGILITSPTYPLSIQDRKEVIYAELGVPGLNYTPLVPSRNGNRKISFTLPIINRKGVLGNSNMMQAFEMLRNSDNPSLLPIFTGSIVKKVQFESTPQVVYSWGTHSTPLMYFVRKMDFTHDGRFTTKMGASAYTMVECELELDENSMLYKMQNLLRVVQARAGLVQNLQVATSSGRPY</sequence>
<reference evidence="1 2" key="1">
    <citation type="journal article" date="2018" name="Sci. Rep.">
        <title>Characterization of LE3 and LE4, the only lytic phages known to infect the spirochete Leptospira.</title>
        <authorList>
            <person name="Schiettekatte O."/>
            <person name="Vincent A.T."/>
            <person name="Malosse C."/>
            <person name="Lechat P."/>
            <person name="Chamot-Rooke J."/>
            <person name="Veyrier F.J."/>
            <person name="Picardeau M."/>
            <person name="Bourhy P."/>
        </authorList>
    </citation>
    <scope>NUCLEOTIDE SEQUENCE [LARGE SCALE GENOMIC DNA]</scope>
</reference>
<keyword evidence="2" id="KW-1185">Reference proteome</keyword>